<name>A0A9E7V6S4_9VIRU</name>
<feature type="compositionally biased region" description="Polar residues" evidence="1">
    <location>
        <begin position="751"/>
        <end position="762"/>
    </location>
</feature>
<reference evidence="2" key="2">
    <citation type="submission" date="2022-06" db="EMBL/GenBank/DDBJ databases">
        <authorList>
            <person name="Zhong J."/>
            <person name="Zhu J.Z."/>
            <person name="Hu Z."/>
        </authorList>
    </citation>
    <scope>NUCLEOTIDE SEQUENCE</scope>
</reference>
<protein>
    <submittedName>
        <fullName evidence="2">Coat protein</fullName>
    </submittedName>
</protein>
<keyword evidence="2" id="KW-0167">Capsid protein</keyword>
<feature type="compositionally biased region" description="Pro residues" evidence="1">
    <location>
        <begin position="705"/>
        <end position="734"/>
    </location>
</feature>
<feature type="region of interest" description="Disordered" evidence="1">
    <location>
        <begin position="635"/>
        <end position="791"/>
    </location>
</feature>
<keyword evidence="2" id="KW-0946">Virion</keyword>
<sequence>MSDYAHSLLVNTLTTPRGGLLAANEYRRYSAPIRTHTDIGMRNDARVTTVLYEVGRVHNSVGSALAQPADTVPRIDASYPTNSADAELYVGLAKKYSNFSGSFARSSFAGIVERLARALAAQSVFGTVDSTAIRGGAGLNVTALGAHDTPVTSMTNCVFIPRVTDTVVTQDVWAVLINAAAGEGAAVVTDVLFLDNNTNQAITPTVPQNSVGQAIVSALQLLGSNMVSSGQGPLFSLAVTRGIHKVLSVVGHTDEGGTTRDLLRCATFAVPFGGVNPNPVAYLGLPTLASSRIEDIAGYCDSIALVTAACVAHSDPGQLYNGTYFPQFFSAPRPATSRPGENEPGLPGMATSIRNQIVASVSQFSQLYTRALATVFGAPGDFLLPAAFFSAAAHSLAQEPRHLQYPTVTPWFWIEPTSLLPNHVIGSEAEASWCGALGNVGEDVSLPAFSGVSAHGVGDFVKSFYRADIPSARRCGALLHFWGHPLDGVATIIPRQFDVENVIQPGAGSAGTPDRLYDRLVAGRSLADYLWTRGQSPFPAPGEMMNLSVSLGFMVQHTVVGDEFDFVDTHMYQNTELLAARVTLHVGRPRGLATGPAHQGTRDVRRARTAATAALQSVKRRVQIFGTNDPGEMPIMASAPPRDPQVLQNGELDSGAGSGGRARAYDRRLVASGPSGPPHMPQGHEGTHTVPRLPAQGRPGGGGPTLPPLPPPPGPGNPPAPPSGPPPPSGPTPPDNGGLTEGGPPHPNPLARQQSIPGAYTTSPPPGPATGVTLDAAHSTGAAPPNGPNPV</sequence>
<dbReference type="Pfam" id="PF05518">
    <property type="entry name" value="Totivirus_coat"/>
    <property type="match status" value="1"/>
</dbReference>
<dbReference type="GO" id="GO:0019028">
    <property type="term" value="C:viral capsid"/>
    <property type="evidence" value="ECO:0007669"/>
    <property type="project" value="UniProtKB-KW"/>
</dbReference>
<dbReference type="EMBL" id="ON843760">
    <property type="protein sequence ID" value="UYZ32454.1"/>
    <property type="molecule type" value="Genomic_RNA"/>
</dbReference>
<proteinExistence type="predicted"/>
<reference evidence="2" key="1">
    <citation type="journal article" date="2022" name="Front. Cell. Infect. Microbiol.">
        <title>Novel and diverse mycoviruses co-infecting a single strain of the phytopathogenic fungus Alternaria dianthicola.</title>
        <authorList>
            <person name="Zhong J."/>
            <person name="Li P."/>
            <person name="Gao B.D."/>
            <person name="Zhong S.Y."/>
            <person name="Li X.G."/>
            <person name="Hu Z."/>
            <person name="Zhu J.Z."/>
        </authorList>
    </citation>
    <scope>NUCLEOTIDE SEQUENCE</scope>
</reference>
<organism evidence="2">
    <name type="scientific">Alternaria dianthicola victorivirus 1</name>
    <dbReference type="NCBI Taxonomy" id="2992036"/>
    <lineage>
        <taxon>Viruses</taxon>
        <taxon>Riboviria</taxon>
        <taxon>Orthornavirae</taxon>
        <taxon>Duplornaviricota</taxon>
        <taxon>Chrymotiviricetes</taxon>
        <taxon>Ghabrivirales</taxon>
        <taxon>Alphatotivirineae</taxon>
        <taxon>Pseudototiviridae</taxon>
        <taxon>Victorivirus</taxon>
    </lineage>
</organism>
<accession>A0A9E7V6S4</accession>
<evidence type="ECO:0000256" key="1">
    <source>
        <dbReference type="SAM" id="MobiDB-lite"/>
    </source>
</evidence>
<evidence type="ECO:0000313" key="2">
    <source>
        <dbReference type="EMBL" id="UYZ32454.1"/>
    </source>
</evidence>
<dbReference type="InterPro" id="IPR008871">
    <property type="entry name" value="Totivirus_coat"/>
</dbReference>